<name>A0AAN8BLL3_9TELE</name>
<dbReference type="AlphaFoldDB" id="A0AAN8BLL3"/>
<dbReference type="EMBL" id="JAULUE010002058">
    <property type="protein sequence ID" value="KAK5887127.1"/>
    <property type="molecule type" value="Genomic_DNA"/>
</dbReference>
<keyword evidence="1" id="KW-0732">Signal</keyword>
<comment type="caution">
    <text evidence="5">The sequence shown here is derived from an EMBL/GenBank/DDBJ whole genome shotgun (WGS) entry which is preliminary data.</text>
</comment>
<evidence type="ECO:0000256" key="3">
    <source>
        <dbReference type="ARBA" id="ARBA00023180"/>
    </source>
</evidence>
<sequence>MWSSSRCFCRAGFASKYRATKSLGEPPVCRQGSASVTLAGCLLADKGIDFSTLHLKDPSCKGHMDPQSHLVTFSFDSSNTCGTEVVKDGSQIVYENSIVSGNRSSVGVITRQDKLKVDFSCFYKQPEVKSVSFTIRDSSMVQHIVSGEWNYTLMMSSFSDAGLLKPVGLNTEIKLNQRVWLQLEAEGLDANMVAMVTDSCWATNQASPDDSLRYDLIINGCPNPADGTVQMQGNGQGTSSVFSFNMFEFSGGSSEIYLHCKLELCTQGQACAPSCGGGARKRRRSARFAEGPAALITMAWSN</sequence>
<keyword evidence="2" id="KW-1015">Disulfide bond</keyword>
<dbReference type="SMART" id="SM00241">
    <property type="entry name" value="ZP"/>
    <property type="match status" value="1"/>
</dbReference>
<dbReference type="InterPro" id="IPR055355">
    <property type="entry name" value="ZP-C"/>
</dbReference>
<dbReference type="InterPro" id="IPR042235">
    <property type="entry name" value="ZP-C_dom"/>
</dbReference>
<dbReference type="Gene3D" id="2.60.40.4100">
    <property type="entry name" value="Zona pellucida, ZP-C domain"/>
    <property type="match status" value="1"/>
</dbReference>
<dbReference type="Pfam" id="PF00100">
    <property type="entry name" value="Zona_pellucida"/>
    <property type="match status" value="1"/>
</dbReference>
<dbReference type="Gene3D" id="2.60.40.3210">
    <property type="entry name" value="Zona pellucida, ZP-N domain"/>
    <property type="match status" value="1"/>
</dbReference>
<dbReference type="InterPro" id="IPR001507">
    <property type="entry name" value="ZP_dom"/>
</dbReference>
<keyword evidence="3" id="KW-0325">Glycoprotein</keyword>
<dbReference type="PANTHER" id="PTHR14002:SF50">
    <property type="entry name" value="ALPHA-TECTORIN-LIKE-RELATED"/>
    <property type="match status" value="1"/>
</dbReference>
<protein>
    <recommendedName>
        <fullName evidence="4">ZP domain-containing protein</fullName>
    </recommendedName>
</protein>
<organism evidence="5 6">
    <name type="scientific">Champsocephalus esox</name>
    <name type="common">pike icefish</name>
    <dbReference type="NCBI Taxonomy" id="159716"/>
    <lineage>
        <taxon>Eukaryota</taxon>
        <taxon>Metazoa</taxon>
        <taxon>Chordata</taxon>
        <taxon>Craniata</taxon>
        <taxon>Vertebrata</taxon>
        <taxon>Euteleostomi</taxon>
        <taxon>Actinopterygii</taxon>
        <taxon>Neopterygii</taxon>
        <taxon>Teleostei</taxon>
        <taxon>Neoteleostei</taxon>
        <taxon>Acanthomorphata</taxon>
        <taxon>Eupercaria</taxon>
        <taxon>Perciformes</taxon>
        <taxon>Notothenioidei</taxon>
        <taxon>Channichthyidae</taxon>
        <taxon>Champsocephalus</taxon>
    </lineage>
</organism>
<evidence type="ECO:0000259" key="4">
    <source>
        <dbReference type="PROSITE" id="PS51034"/>
    </source>
</evidence>
<evidence type="ECO:0000256" key="2">
    <source>
        <dbReference type="ARBA" id="ARBA00023157"/>
    </source>
</evidence>
<dbReference type="Proteomes" id="UP001335648">
    <property type="component" value="Unassembled WGS sequence"/>
</dbReference>
<dbReference type="Pfam" id="PF23344">
    <property type="entry name" value="ZP-N"/>
    <property type="match status" value="1"/>
</dbReference>
<evidence type="ECO:0000313" key="5">
    <source>
        <dbReference type="EMBL" id="KAK5887127.1"/>
    </source>
</evidence>
<dbReference type="InterPro" id="IPR055356">
    <property type="entry name" value="ZP-N"/>
</dbReference>
<evidence type="ECO:0000256" key="1">
    <source>
        <dbReference type="ARBA" id="ARBA00022729"/>
    </source>
</evidence>
<dbReference type="InterPro" id="IPR048290">
    <property type="entry name" value="ZP_chr"/>
</dbReference>
<dbReference type="PRINTS" id="PR00023">
    <property type="entry name" value="ZPELLUCIDA"/>
</dbReference>
<evidence type="ECO:0000313" key="6">
    <source>
        <dbReference type="Proteomes" id="UP001335648"/>
    </source>
</evidence>
<dbReference type="PANTHER" id="PTHR14002">
    <property type="entry name" value="ENDOGLIN/TGF-BETA RECEPTOR TYPE III"/>
    <property type="match status" value="1"/>
</dbReference>
<gene>
    <name evidence="5" type="ORF">CesoFtcFv8_015760</name>
</gene>
<dbReference type="PROSITE" id="PS51034">
    <property type="entry name" value="ZP_2"/>
    <property type="match status" value="1"/>
</dbReference>
<keyword evidence="6" id="KW-1185">Reference proteome</keyword>
<proteinExistence type="predicted"/>
<reference evidence="5 6" key="1">
    <citation type="journal article" date="2023" name="Mol. Biol. Evol.">
        <title>Genomics of Secondarily Temperate Adaptation in the Only Non-Antarctic Icefish.</title>
        <authorList>
            <person name="Rivera-Colon A.G."/>
            <person name="Rayamajhi N."/>
            <person name="Minhas B.F."/>
            <person name="Madrigal G."/>
            <person name="Bilyk K.T."/>
            <person name="Yoon V."/>
            <person name="Hune M."/>
            <person name="Gregory S."/>
            <person name="Cheng C.H.C."/>
            <person name="Catchen J.M."/>
        </authorList>
    </citation>
    <scope>NUCLEOTIDE SEQUENCE [LARGE SCALE GENOMIC DNA]</scope>
    <source>
        <strain evidence="5">JC2023a</strain>
    </source>
</reference>
<accession>A0AAN8BLL3</accession>
<feature type="domain" description="ZP" evidence="4">
    <location>
        <begin position="28"/>
        <end position="282"/>
    </location>
</feature>